<feature type="region of interest" description="Disordered" evidence="1">
    <location>
        <begin position="31"/>
        <end position="68"/>
    </location>
</feature>
<feature type="compositionally biased region" description="Basic and acidic residues" evidence="1">
    <location>
        <begin position="435"/>
        <end position="444"/>
    </location>
</feature>
<dbReference type="EMBL" id="GGMR01009091">
    <property type="protein sequence ID" value="MBY21710.1"/>
    <property type="molecule type" value="Transcribed_RNA"/>
</dbReference>
<name>A0A2S2NWZ2_SCHGA</name>
<evidence type="ECO:0000256" key="1">
    <source>
        <dbReference type="SAM" id="MobiDB-lite"/>
    </source>
</evidence>
<dbReference type="GO" id="GO:0140291">
    <property type="term" value="P:peptidyl-glutamate ADP-deribosylation"/>
    <property type="evidence" value="ECO:0007669"/>
    <property type="project" value="TreeGrafter"/>
</dbReference>
<gene>
    <name evidence="2" type="ORF">g.131557</name>
</gene>
<feature type="compositionally biased region" description="Basic and acidic residues" evidence="1">
    <location>
        <begin position="32"/>
        <end position="48"/>
    </location>
</feature>
<feature type="region of interest" description="Disordered" evidence="1">
    <location>
        <begin position="403"/>
        <end position="445"/>
    </location>
</feature>
<dbReference type="AlphaFoldDB" id="A0A2S2NWZ2"/>
<dbReference type="InterPro" id="IPR050892">
    <property type="entry name" value="ADP-ribose_metab_enzymes"/>
</dbReference>
<protein>
    <submittedName>
        <fullName evidence="2">O-acetyl-ADP-ribose deacetylase</fullName>
    </submittedName>
</protein>
<sequence length="474" mass="55420">MRSTTNNDECWDNYNVCKNREPITKAENMIIKSKDESLSNDEGRENRKSITKTENMTTKNNSELKENNKSYEHKKSITKTEKMLNIFEVKDDIFGLPSKFSLAHCVCEDFHNSFGMTADFKFKFGNIGKLMDLNLRVSDVGHIIHKEQHIFYLVVKRKMSQKPLLCSLEIALYNLRKQMNDCKLTKLAISKYGFEEFNMMDVKALISKIFALSNIEITICLKSSKLETEHINPPKINFTSKQLWEMEKQTDLIIFININAVYLDDWNDKVVEHINAKYPFKERLLQDINVKPVAAGDVLLYKIDTEVLFCIFIQSIDQHASYCKSLEDAFQKMKSQLTGYRYLAIQQDPLNHKTNINYFARNLAMLRSVFSNRNAEIWICGDTEQHNTLQYQQYKKTVTDAIDVSHKRHSKTSSRSRNKLDRKRHSTNSNNSNISKHDSDENHYYKNTSDVNAVKYLNHEEISINNYITENWDN</sequence>
<dbReference type="PANTHER" id="PTHR12521">
    <property type="entry name" value="PROTEIN C6ORF130"/>
    <property type="match status" value="1"/>
</dbReference>
<feature type="compositionally biased region" description="Basic residues" evidence="1">
    <location>
        <begin position="406"/>
        <end position="426"/>
    </location>
</feature>
<accession>A0A2S2NWZ2</accession>
<dbReference type="Gene3D" id="3.40.220.10">
    <property type="entry name" value="Leucine Aminopeptidase, subunit E, domain 1"/>
    <property type="match status" value="1"/>
</dbReference>
<dbReference type="InterPro" id="IPR043472">
    <property type="entry name" value="Macro_dom-like"/>
</dbReference>
<dbReference type="PANTHER" id="PTHR12521:SF0">
    <property type="entry name" value="ADP-RIBOSE GLYCOHYDROLASE OARD1"/>
    <property type="match status" value="1"/>
</dbReference>
<organism evidence="2">
    <name type="scientific">Schizaphis graminum</name>
    <name type="common">Green bug aphid</name>
    <dbReference type="NCBI Taxonomy" id="13262"/>
    <lineage>
        <taxon>Eukaryota</taxon>
        <taxon>Metazoa</taxon>
        <taxon>Ecdysozoa</taxon>
        <taxon>Arthropoda</taxon>
        <taxon>Hexapoda</taxon>
        <taxon>Insecta</taxon>
        <taxon>Pterygota</taxon>
        <taxon>Neoptera</taxon>
        <taxon>Paraneoptera</taxon>
        <taxon>Hemiptera</taxon>
        <taxon>Sternorrhyncha</taxon>
        <taxon>Aphidomorpha</taxon>
        <taxon>Aphidoidea</taxon>
        <taxon>Aphididae</taxon>
        <taxon>Aphidini</taxon>
        <taxon>Schizaphis</taxon>
    </lineage>
</organism>
<proteinExistence type="predicted"/>
<evidence type="ECO:0000313" key="2">
    <source>
        <dbReference type="EMBL" id="MBY21710.1"/>
    </source>
</evidence>
<reference evidence="2" key="1">
    <citation type="submission" date="2018-04" db="EMBL/GenBank/DDBJ databases">
        <title>Transcriptome of Schizaphis graminum biotype I.</title>
        <authorList>
            <person name="Scully E.D."/>
            <person name="Geib S.M."/>
            <person name="Palmer N.A."/>
            <person name="Koch K."/>
            <person name="Bradshaw J."/>
            <person name="Heng-Moss T."/>
            <person name="Sarath G."/>
        </authorList>
    </citation>
    <scope>NUCLEOTIDE SEQUENCE</scope>
</reference>